<dbReference type="EMBL" id="CP065673">
    <property type="protein sequence ID" value="QPS20303.1"/>
    <property type="molecule type" value="Genomic_DNA"/>
</dbReference>
<keyword evidence="1" id="KW-0812">Transmembrane</keyword>
<dbReference type="AlphaFoldDB" id="A0A2X4UW69"/>
<evidence type="ECO:0000256" key="1">
    <source>
        <dbReference type="SAM" id="Phobius"/>
    </source>
</evidence>
<keyword evidence="5" id="KW-1185">Reference proteome</keyword>
<reference evidence="3 4" key="1">
    <citation type="submission" date="2018-06" db="EMBL/GenBank/DDBJ databases">
        <authorList>
            <consortium name="Pathogen Informatics"/>
            <person name="Doyle S."/>
        </authorList>
    </citation>
    <scope>NUCLEOTIDE SEQUENCE [LARGE SCALE GENOMIC DNA]</scope>
    <source>
        <strain evidence="3 4">NCTC12961</strain>
    </source>
</reference>
<keyword evidence="1" id="KW-1133">Transmembrane helix</keyword>
<accession>A0A2X4UW69</accession>
<name>A0A2X4UW69_SERPL</name>
<keyword evidence="1" id="KW-0472">Membrane</keyword>
<evidence type="ECO:0000313" key="5">
    <source>
        <dbReference type="Proteomes" id="UP000594967"/>
    </source>
</evidence>
<evidence type="ECO:0000313" key="3">
    <source>
        <dbReference type="EMBL" id="SQI42659.1"/>
    </source>
</evidence>
<sequence length="67" mass="7528">MENRRIKRAAWVFAGFLAANLLSSLLSSTTQVNLLRSATVAALFAAGYLLVTSRVWKRYVLRLKDID</sequence>
<gene>
    <name evidence="2" type="ORF">I6G64_22570</name>
    <name evidence="3" type="ORF">NCTC12961_03691</name>
</gene>
<proteinExistence type="predicted"/>
<dbReference type="Proteomes" id="UP000594967">
    <property type="component" value="Chromosome"/>
</dbReference>
<evidence type="ECO:0000313" key="4">
    <source>
        <dbReference type="Proteomes" id="UP000248897"/>
    </source>
</evidence>
<organism evidence="3 4">
    <name type="scientific">Serratia plymuthica</name>
    <dbReference type="NCBI Taxonomy" id="82996"/>
    <lineage>
        <taxon>Bacteria</taxon>
        <taxon>Pseudomonadati</taxon>
        <taxon>Pseudomonadota</taxon>
        <taxon>Gammaproteobacteria</taxon>
        <taxon>Enterobacterales</taxon>
        <taxon>Yersiniaceae</taxon>
        <taxon>Serratia</taxon>
    </lineage>
</organism>
<dbReference type="Proteomes" id="UP000248897">
    <property type="component" value="Chromosome 1"/>
</dbReference>
<dbReference type="RefSeq" id="WP_063201852.1">
    <property type="nucleotide sequence ID" value="NZ_CAMITG010000009.1"/>
</dbReference>
<reference evidence="2 5" key="2">
    <citation type="submission" date="2020-12" db="EMBL/GenBank/DDBJ databases">
        <title>FDA dAtabase for Regulatory Grade micrObial Sequences (FDA-ARGOS): Supporting development and validation of Infectious Disease Dx tests.</title>
        <authorList>
            <person name="Sproer C."/>
            <person name="Gronow S."/>
            <person name="Severitt S."/>
            <person name="Schroder I."/>
            <person name="Tallon L."/>
            <person name="Sadzewicz L."/>
            <person name="Zhao X."/>
            <person name="Boylan J."/>
            <person name="Ott S."/>
            <person name="Bowen H."/>
            <person name="Vavikolanu K."/>
            <person name="Mehta A."/>
            <person name="Aluvathingal J."/>
            <person name="Nadendla S."/>
            <person name="Lowell S."/>
            <person name="Myers T."/>
            <person name="Yan Y."/>
            <person name="Sichtig H."/>
        </authorList>
    </citation>
    <scope>NUCLEOTIDE SEQUENCE [LARGE SCALE GENOMIC DNA]</scope>
    <source>
        <strain evidence="2 5">FDAARGOS_907</strain>
    </source>
</reference>
<dbReference type="EMBL" id="LS483469">
    <property type="protein sequence ID" value="SQI42659.1"/>
    <property type="molecule type" value="Genomic_DNA"/>
</dbReference>
<feature type="transmembrane region" description="Helical" evidence="1">
    <location>
        <begin position="37"/>
        <end position="56"/>
    </location>
</feature>
<protein>
    <submittedName>
        <fullName evidence="3">Uncharacterized protein</fullName>
    </submittedName>
</protein>
<evidence type="ECO:0000313" key="2">
    <source>
        <dbReference type="EMBL" id="QPS20303.1"/>
    </source>
</evidence>